<evidence type="ECO:0000256" key="5">
    <source>
        <dbReference type="ARBA" id="ARBA00022519"/>
    </source>
</evidence>
<evidence type="ECO:0000313" key="13">
    <source>
        <dbReference type="EMBL" id="MDQ1109869.1"/>
    </source>
</evidence>
<dbReference type="GO" id="GO:0005886">
    <property type="term" value="C:plasma membrane"/>
    <property type="evidence" value="ECO:0007669"/>
    <property type="project" value="UniProtKB-SubCell"/>
</dbReference>
<dbReference type="EMBL" id="JAUTAS010000001">
    <property type="protein sequence ID" value="MDQ1109869.1"/>
    <property type="molecule type" value="Genomic_DNA"/>
</dbReference>
<dbReference type="Pfam" id="PF21687">
    <property type="entry name" value="T2SSK_1st"/>
    <property type="match status" value="1"/>
</dbReference>
<feature type="domain" description="T2SS protein K first SAM-like" evidence="12">
    <location>
        <begin position="118"/>
        <end position="206"/>
    </location>
</feature>
<evidence type="ECO:0000256" key="6">
    <source>
        <dbReference type="ARBA" id="ARBA00022692"/>
    </source>
</evidence>
<keyword evidence="3 10" id="KW-0813">Transport</keyword>
<evidence type="ECO:0000256" key="1">
    <source>
        <dbReference type="ARBA" id="ARBA00004533"/>
    </source>
</evidence>
<evidence type="ECO:0000256" key="11">
    <source>
        <dbReference type="SAM" id="Phobius"/>
    </source>
</evidence>
<gene>
    <name evidence="13" type="ORF">QE424_003028</name>
</gene>
<evidence type="ECO:0000256" key="10">
    <source>
        <dbReference type="PIRNR" id="PIRNR002786"/>
    </source>
</evidence>
<dbReference type="InterPro" id="IPR005628">
    <property type="entry name" value="GspK"/>
</dbReference>
<evidence type="ECO:0000256" key="9">
    <source>
        <dbReference type="ARBA" id="ARBA00023136"/>
    </source>
</evidence>
<feature type="transmembrane region" description="Helical" evidence="11">
    <location>
        <begin position="23"/>
        <end position="44"/>
    </location>
</feature>
<dbReference type="PIRSF" id="PIRSF002786">
    <property type="entry name" value="XcpX"/>
    <property type="match status" value="1"/>
</dbReference>
<dbReference type="SUPFAM" id="SSF158544">
    <property type="entry name" value="GspK insert domain-like"/>
    <property type="match status" value="1"/>
</dbReference>
<keyword evidence="5 10" id="KW-0997">Cell inner membrane</keyword>
<proteinExistence type="inferred from homology"/>
<dbReference type="Proteomes" id="UP001226084">
    <property type="component" value="Unassembled WGS sequence"/>
</dbReference>
<evidence type="ECO:0000256" key="7">
    <source>
        <dbReference type="ARBA" id="ARBA00022927"/>
    </source>
</evidence>
<dbReference type="AlphaFoldDB" id="A0AAP5AJT3"/>
<evidence type="ECO:0000313" key="14">
    <source>
        <dbReference type="Proteomes" id="UP001226084"/>
    </source>
</evidence>
<sequence length="302" mass="32656">MAADGGRVVAVARAALVKRARGAALVLVLWLIALLTAVVGAFALSARVEHLQQRVIGDDAIGQEHARAGLEYALFRLRPSALQPPWQADGRRYRWTFDGRQIDLRIIDENGKINLNLADTALLTAFLRALEVEPGRAQQLAGAIADWRDPDSLKQPGGGAETADYQAAGLPYGARNGRFETLGELQRVLGMDADLYERMEPMLTLYSRQSRPDPRFAAGPVLNALGLDAERLLAERERAEAAGDENVTGALASGSGIYSIESRALDERGRVSVLRAVVRMGAAGTPGTTYTVLRWEQGMAAR</sequence>
<protein>
    <recommendedName>
        <fullName evidence="10">Type II secretion system protein K</fullName>
    </recommendedName>
</protein>
<name>A0AAP5AJT3_9GAMM</name>
<comment type="caution">
    <text evidence="13">The sequence shown here is derived from an EMBL/GenBank/DDBJ whole genome shotgun (WGS) entry which is preliminary data.</text>
</comment>
<keyword evidence="9 10" id="KW-0472">Membrane</keyword>
<dbReference type="InterPro" id="IPR049031">
    <property type="entry name" value="T2SSK_SAM-like_1st"/>
</dbReference>
<comment type="similarity">
    <text evidence="2 10">Belongs to the GSP K family.</text>
</comment>
<dbReference type="GO" id="GO:0009306">
    <property type="term" value="P:protein secretion"/>
    <property type="evidence" value="ECO:0007669"/>
    <property type="project" value="InterPro"/>
</dbReference>
<reference evidence="13" key="1">
    <citation type="submission" date="2023-07" db="EMBL/GenBank/DDBJ databases">
        <title>Functional and genomic diversity of the sorghum phyllosphere microbiome.</title>
        <authorList>
            <person name="Shade A."/>
        </authorList>
    </citation>
    <scope>NUCLEOTIDE SEQUENCE</scope>
    <source>
        <strain evidence="13">SORGH_AS_0457</strain>
    </source>
</reference>
<comment type="subcellular location">
    <subcellularLocation>
        <location evidence="1 10">Cell inner membrane</location>
    </subcellularLocation>
</comment>
<accession>A0AAP5AJT3</accession>
<keyword evidence="7" id="KW-0653">Protein transport</keyword>
<dbReference type="Gene3D" id="1.10.40.60">
    <property type="entry name" value="EpsJ-like"/>
    <property type="match status" value="1"/>
</dbReference>
<keyword evidence="6 11" id="KW-0812">Transmembrane</keyword>
<evidence type="ECO:0000256" key="8">
    <source>
        <dbReference type="ARBA" id="ARBA00022989"/>
    </source>
</evidence>
<organism evidence="13 14">
    <name type="scientific">Stenotrophomonas rhizophila</name>
    <dbReference type="NCBI Taxonomy" id="216778"/>
    <lineage>
        <taxon>Bacteria</taxon>
        <taxon>Pseudomonadati</taxon>
        <taxon>Pseudomonadota</taxon>
        <taxon>Gammaproteobacteria</taxon>
        <taxon>Lysobacterales</taxon>
        <taxon>Lysobacteraceae</taxon>
        <taxon>Stenotrophomonas</taxon>
    </lineage>
</organism>
<keyword evidence="8 11" id="KW-1133">Transmembrane helix</keyword>
<keyword evidence="4 10" id="KW-1003">Cell membrane</keyword>
<evidence type="ECO:0000256" key="4">
    <source>
        <dbReference type="ARBA" id="ARBA00022475"/>
    </source>
</evidence>
<evidence type="ECO:0000259" key="12">
    <source>
        <dbReference type="Pfam" id="PF21687"/>
    </source>
</evidence>
<evidence type="ECO:0000256" key="2">
    <source>
        <dbReference type="ARBA" id="ARBA00007246"/>
    </source>
</evidence>
<evidence type="ECO:0000256" key="3">
    <source>
        <dbReference type="ARBA" id="ARBA00022448"/>
    </source>
</evidence>
<dbReference type="PANTHER" id="PTHR38831:SF2">
    <property type="entry name" value="TYPE II SECRETION SYSTEM PROTEIN K"/>
    <property type="match status" value="1"/>
</dbReference>
<dbReference type="PANTHER" id="PTHR38831">
    <property type="entry name" value="TYPE II SECRETION SYSTEM PROTEIN K"/>
    <property type="match status" value="1"/>
</dbReference>
<dbReference type="InterPro" id="IPR038072">
    <property type="entry name" value="GspK_central_sf"/>
</dbReference>